<dbReference type="OrthoDB" id="1421328at2"/>
<name>A0A238U513_9FLAO</name>
<reference evidence="1 2" key="1">
    <citation type="submission" date="2017-07" db="EMBL/GenBank/DDBJ databases">
        <authorList>
            <person name="Sun Z.S."/>
            <person name="Albrecht U."/>
            <person name="Echele G."/>
            <person name="Lee C.C."/>
        </authorList>
    </citation>
    <scope>NUCLEOTIDE SEQUENCE [LARGE SCALE GENOMIC DNA]</scope>
    <source>
        <strain evidence="2">type strain: KCTC 22618</strain>
    </source>
</reference>
<organism evidence="1 2">
    <name type="scientific">Tenacibaculum jejuense</name>
    <dbReference type="NCBI Taxonomy" id="584609"/>
    <lineage>
        <taxon>Bacteria</taxon>
        <taxon>Pseudomonadati</taxon>
        <taxon>Bacteroidota</taxon>
        <taxon>Flavobacteriia</taxon>
        <taxon>Flavobacteriales</taxon>
        <taxon>Flavobacteriaceae</taxon>
        <taxon>Tenacibaculum</taxon>
    </lineage>
</organism>
<sequence>MKPQTILFVLILITTSCATQKEFPRTYGNYCSEITLNPNKTFEYREACTGLGGEFIRKGTWRQGIADTILLNTYEQPKIAKTTYKGKVNPNMNGKIKIQVSDKDGALGYVNILINDKTLGIGANDKGFGIFQSEMLKNVTYNFLGQEETIQIDNPNYNEIEILIRDLDTDIVPNYFTDMPFVVTKNKIVLYPNDKEKRYEKKRIKKKRKIKPVANNV</sequence>
<dbReference type="EMBL" id="LT899436">
    <property type="protein sequence ID" value="SNR14182.1"/>
    <property type="molecule type" value="Genomic_DNA"/>
</dbReference>
<dbReference type="KEGG" id="tje:TJEJU_0384"/>
<proteinExistence type="predicted"/>
<evidence type="ECO:0000313" key="2">
    <source>
        <dbReference type="Proteomes" id="UP000215214"/>
    </source>
</evidence>
<dbReference type="RefSeq" id="WP_095069043.1">
    <property type="nucleotide sequence ID" value="NZ_LT899436.1"/>
</dbReference>
<gene>
    <name evidence="1" type="ORF">TJEJU_0384</name>
</gene>
<dbReference type="AlphaFoldDB" id="A0A238U513"/>
<evidence type="ECO:0008006" key="3">
    <source>
        <dbReference type="Google" id="ProtNLM"/>
    </source>
</evidence>
<dbReference type="Proteomes" id="UP000215214">
    <property type="component" value="Chromosome TJEJU"/>
</dbReference>
<protein>
    <recommendedName>
        <fullName evidence="3">Lipoprotein</fullName>
    </recommendedName>
</protein>
<dbReference type="PROSITE" id="PS51257">
    <property type="entry name" value="PROKAR_LIPOPROTEIN"/>
    <property type="match status" value="1"/>
</dbReference>
<accession>A0A238U513</accession>
<keyword evidence="2" id="KW-1185">Reference proteome</keyword>
<evidence type="ECO:0000313" key="1">
    <source>
        <dbReference type="EMBL" id="SNR14182.1"/>
    </source>
</evidence>